<evidence type="ECO:0000259" key="1">
    <source>
        <dbReference type="Pfam" id="PF01797"/>
    </source>
</evidence>
<dbReference type="Proteomes" id="UP000233618">
    <property type="component" value="Unassembled WGS sequence"/>
</dbReference>
<accession>A0A2N3HQ69</accession>
<evidence type="ECO:0000313" key="3">
    <source>
        <dbReference type="Proteomes" id="UP000233618"/>
    </source>
</evidence>
<dbReference type="SUPFAM" id="SSF143422">
    <property type="entry name" value="Transposase IS200-like"/>
    <property type="match status" value="1"/>
</dbReference>
<feature type="non-terminal residue" evidence="2">
    <location>
        <position position="74"/>
    </location>
</feature>
<keyword evidence="3" id="KW-1185">Reference proteome</keyword>
<dbReference type="AlphaFoldDB" id="A0A2N3HQ69"/>
<dbReference type="RefSeq" id="WP_180327426.1">
    <property type="nucleotide sequence ID" value="NZ_MVDE01000082.1"/>
</dbReference>
<reference evidence="2 3" key="1">
    <citation type="journal article" date="2017" name="Front. Microbiol.">
        <title>Labilibaculum manganireducens gen. nov., sp. nov. and Labilibaculum filiforme sp. nov., Novel Bacteroidetes Isolated from Subsurface Sediments of the Baltic Sea.</title>
        <authorList>
            <person name="Vandieken V."/>
            <person name="Marshall I.P."/>
            <person name="Niemann H."/>
            <person name="Engelen B."/>
            <person name="Cypionka H."/>
        </authorList>
    </citation>
    <scope>NUCLEOTIDE SEQUENCE [LARGE SCALE GENOMIC DNA]</scope>
    <source>
        <strain evidence="2 3">59.10-2M</strain>
    </source>
</reference>
<dbReference type="Pfam" id="PF01797">
    <property type="entry name" value="Y1_Tnp"/>
    <property type="match status" value="1"/>
</dbReference>
<name>A0A2N3HQ69_9BACT</name>
<dbReference type="EMBL" id="MVDE01000082">
    <property type="protein sequence ID" value="PKQ60190.1"/>
    <property type="molecule type" value="Genomic_DNA"/>
</dbReference>
<evidence type="ECO:0000313" key="2">
    <source>
        <dbReference type="EMBL" id="PKQ60190.1"/>
    </source>
</evidence>
<feature type="domain" description="Transposase IS200-like" evidence="1">
    <location>
        <begin position="22"/>
        <end position="68"/>
    </location>
</feature>
<gene>
    <name evidence="2" type="ORF">BZG01_21205</name>
</gene>
<dbReference type="Gene3D" id="3.30.70.1290">
    <property type="entry name" value="Transposase IS200-like"/>
    <property type="match status" value="1"/>
</dbReference>
<dbReference type="GO" id="GO:0006313">
    <property type="term" value="P:DNA transposition"/>
    <property type="evidence" value="ECO:0007669"/>
    <property type="project" value="InterPro"/>
</dbReference>
<dbReference type="GO" id="GO:0003677">
    <property type="term" value="F:DNA binding"/>
    <property type="evidence" value="ECO:0007669"/>
    <property type="project" value="InterPro"/>
</dbReference>
<organism evidence="2 3">
    <name type="scientific">Labilibaculum manganireducens</name>
    <dbReference type="NCBI Taxonomy" id="1940525"/>
    <lineage>
        <taxon>Bacteria</taxon>
        <taxon>Pseudomonadati</taxon>
        <taxon>Bacteroidota</taxon>
        <taxon>Bacteroidia</taxon>
        <taxon>Marinilabiliales</taxon>
        <taxon>Marinifilaceae</taxon>
        <taxon>Labilibaculum</taxon>
    </lineage>
</organism>
<dbReference type="InterPro" id="IPR036515">
    <property type="entry name" value="Transposase_17_sf"/>
</dbReference>
<dbReference type="InterPro" id="IPR002686">
    <property type="entry name" value="Transposase_17"/>
</dbReference>
<proteinExistence type="predicted"/>
<dbReference type="GO" id="GO:0004803">
    <property type="term" value="F:transposase activity"/>
    <property type="evidence" value="ECO:0007669"/>
    <property type="project" value="InterPro"/>
</dbReference>
<comment type="caution">
    <text evidence="2">The sequence shown here is derived from an EMBL/GenBank/DDBJ whole genome shotgun (WGS) entry which is preliminary data.</text>
</comment>
<sequence length="74" mass="8837">MSRKYKFYNKEGLYFVSFATVYWIDVFVREQYFAAVAKSLEYCCKNKRMVIYAYCIMPSHIHLIFNAQNSDPGK</sequence>
<protein>
    <submittedName>
        <fullName evidence="2">Transposase</fullName>
    </submittedName>
</protein>